<feature type="region of interest" description="Disordered" evidence="1">
    <location>
        <begin position="1"/>
        <end position="50"/>
    </location>
</feature>
<dbReference type="Gene3D" id="1.20.1280.50">
    <property type="match status" value="1"/>
</dbReference>
<dbReference type="FunFam" id="1.20.1280.50:FF:000037">
    <property type="entry name" value="F-box protein SKIP19"/>
    <property type="match status" value="1"/>
</dbReference>
<evidence type="ECO:0000313" key="3">
    <source>
        <dbReference type="EMBL" id="CAL5007860.1"/>
    </source>
</evidence>
<dbReference type="SUPFAM" id="SSF81383">
    <property type="entry name" value="F-box domain"/>
    <property type="match status" value="1"/>
</dbReference>
<gene>
    <name evidence="3" type="ORF">URODEC1_LOCUS68702</name>
</gene>
<evidence type="ECO:0000313" key="4">
    <source>
        <dbReference type="Proteomes" id="UP001497457"/>
    </source>
</evidence>
<organism evidence="3 4">
    <name type="scientific">Urochloa decumbens</name>
    <dbReference type="NCBI Taxonomy" id="240449"/>
    <lineage>
        <taxon>Eukaryota</taxon>
        <taxon>Viridiplantae</taxon>
        <taxon>Streptophyta</taxon>
        <taxon>Embryophyta</taxon>
        <taxon>Tracheophyta</taxon>
        <taxon>Spermatophyta</taxon>
        <taxon>Magnoliopsida</taxon>
        <taxon>Liliopsida</taxon>
        <taxon>Poales</taxon>
        <taxon>Poaceae</taxon>
        <taxon>PACMAD clade</taxon>
        <taxon>Panicoideae</taxon>
        <taxon>Panicodae</taxon>
        <taxon>Paniceae</taxon>
        <taxon>Melinidinae</taxon>
        <taxon>Urochloa</taxon>
    </lineage>
</organism>
<reference evidence="3" key="1">
    <citation type="submission" date="2024-10" db="EMBL/GenBank/DDBJ databases">
        <authorList>
            <person name="Ryan C."/>
        </authorList>
    </citation>
    <scope>NUCLEOTIDE SEQUENCE [LARGE SCALE GENOMIC DNA]</scope>
</reference>
<proteinExistence type="predicted"/>
<dbReference type="SUPFAM" id="SSF52047">
    <property type="entry name" value="RNI-like"/>
    <property type="match status" value="1"/>
</dbReference>
<dbReference type="PANTHER" id="PTHR38926:SF28">
    <property type="entry name" value="F-BOX PROTEIN SKIP19"/>
    <property type="match status" value="1"/>
</dbReference>
<dbReference type="PANTHER" id="PTHR38926">
    <property type="entry name" value="F-BOX DOMAIN CONTAINING PROTEIN, EXPRESSED"/>
    <property type="match status" value="1"/>
</dbReference>
<keyword evidence="4" id="KW-1185">Reference proteome</keyword>
<dbReference type="InterPro" id="IPR032675">
    <property type="entry name" value="LRR_dom_sf"/>
</dbReference>
<feature type="domain" description="F-box" evidence="2">
    <location>
        <begin position="49"/>
        <end position="97"/>
    </location>
</feature>
<dbReference type="EMBL" id="OZ075137">
    <property type="protein sequence ID" value="CAL5007860.1"/>
    <property type="molecule type" value="Genomic_DNA"/>
</dbReference>
<evidence type="ECO:0000259" key="2">
    <source>
        <dbReference type="PROSITE" id="PS50181"/>
    </source>
</evidence>
<accession>A0ABC9BX28</accession>
<protein>
    <recommendedName>
        <fullName evidence="2">F-box domain-containing protein</fullName>
    </recommendedName>
</protein>
<name>A0ABC9BX28_9POAL</name>
<dbReference type="Pfam" id="PF12937">
    <property type="entry name" value="F-box-like"/>
    <property type="match status" value="1"/>
</dbReference>
<dbReference type="InterPro" id="IPR036047">
    <property type="entry name" value="F-box-like_dom_sf"/>
</dbReference>
<dbReference type="PROSITE" id="PS50181">
    <property type="entry name" value="FBOX"/>
    <property type="match status" value="1"/>
</dbReference>
<dbReference type="AlphaFoldDB" id="A0ABC9BX28"/>
<dbReference type="Gene3D" id="3.80.10.10">
    <property type="entry name" value="Ribonuclease Inhibitor"/>
    <property type="match status" value="1"/>
</dbReference>
<dbReference type="InterPro" id="IPR001810">
    <property type="entry name" value="F-box_dom"/>
</dbReference>
<sequence length="318" mass="36325">MVTMTSRTTRSMASSSSSIRDRRPLLTEQEQPPTQVPEREGKGEEEEETRDWAALPVDALLAVLGRLGGVDILTGAAHVCRPWRRATREEPELWRRIDMRRRAGLAYNVDLEAAARATVRRSEGRCEAFWAEDLGDDDFFLFLADAVPMLKSLRLISCNEIFPDMINQVIRKFPLLEELELSRYHRGSIDDCLDGISESCLLLTRLRLNHDRFYYFRSGLIGGCECKSTEVVRMHGLRSLQLFANSIGNQELVAILDGCQQLESLDIRHCFNVLVDDEMWARCAGVNTLRLPEDSMDDYDLPYDSPVRDCVYYSGVMY</sequence>
<evidence type="ECO:0000256" key="1">
    <source>
        <dbReference type="SAM" id="MobiDB-lite"/>
    </source>
</evidence>
<feature type="compositionally biased region" description="Low complexity" evidence="1">
    <location>
        <begin position="1"/>
        <end position="18"/>
    </location>
</feature>
<dbReference type="Proteomes" id="UP001497457">
    <property type="component" value="Chromosome 27b"/>
</dbReference>